<organism evidence="4">
    <name type="scientific">Absidia glauca</name>
    <name type="common">Pin mould</name>
    <dbReference type="NCBI Taxonomy" id="4829"/>
    <lineage>
        <taxon>Eukaryota</taxon>
        <taxon>Fungi</taxon>
        <taxon>Fungi incertae sedis</taxon>
        <taxon>Mucoromycota</taxon>
        <taxon>Mucoromycotina</taxon>
        <taxon>Mucoromycetes</taxon>
        <taxon>Mucorales</taxon>
        <taxon>Cunninghamellaceae</taxon>
        <taxon>Absidia</taxon>
    </lineage>
</organism>
<dbReference type="EMBL" id="LT551793">
    <property type="protein sequence ID" value="SAL97428.1"/>
    <property type="molecule type" value="Genomic_DNA"/>
</dbReference>
<feature type="compositionally biased region" description="Low complexity" evidence="3">
    <location>
        <begin position="104"/>
        <end position="119"/>
    </location>
</feature>
<dbReference type="PANTHER" id="PTHR46093:SF18">
    <property type="entry name" value="FIBRONECTIN TYPE-III DOMAIN-CONTAINING PROTEIN"/>
    <property type="match status" value="1"/>
</dbReference>
<dbReference type="Pfam" id="PF01344">
    <property type="entry name" value="Kelch_1"/>
    <property type="match status" value="1"/>
</dbReference>
<dbReference type="PANTHER" id="PTHR46093">
    <property type="entry name" value="ACYL-COA-BINDING DOMAIN-CONTAINING PROTEIN 5"/>
    <property type="match status" value="1"/>
</dbReference>
<proteinExistence type="predicted"/>
<keyword evidence="1" id="KW-0880">Kelch repeat</keyword>
<reference evidence="4" key="1">
    <citation type="submission" date="2016-04" db="EMBL/GenBank/DDBJ databases">
        <authorList>
            <person name="Evans L.H."/>
            <person name="Alamgir A."/>
            <person name="Owens N."/>
            <person name="Weber N.D."/>
            <person name="Virtaneva K."/>
            <person name="Barbian K."/>
            <person name="Babar A."/>
            <person name="Rosenke K."/>
        </authorList>
    </citation>
    <scope>NUCLEOTIDE SEQUENCE [LARGE SCALE GENOMIC DNA]</scope>
    <source>
        <strain evidence="4">CBS 101.48</strain>
    </source>
</reference>
<feature type="region of interest" description="Disordered" evidence="3">
    <location>
        <begin position="1"/>
        <end position="191"/>
    </location>
</feature>
<feature type="compositionally biased region" description="Basic and acidic residues" evidence="3">
    <location>
        <begin position="91"/>
        <end position="101"/>
    </location>
</feature>
<accession>A0A163LWN1</accession>
<feature type="compositionally biased region" description="Polar residues" evidence="3">
    <location>
        <begin position="120"/>
        <end position="143"/>
    </location>
</feature>
<dbReference type="OMA" id="RECGHEC"/>
<dbReference type="InterPro" id="IPR006652">
    <property type="entry name" value="Kelch_1"/>
</dbReference>
<feature type="compositionally biased region" description="Polar residues" evidence="3">
    <location>
        <begin position="150"/>
        <end position="163"/>
    </location>
</feature>
<protein>
    <submittedName>
        <fullName evidence="4">Uncharacterized protein</fullName>
    </submittedName>
</protein>
<dbReference type="SUPFAM" id="SSF117281">
    <property type="entry name" value="Kelch motif"/>
    <property type="match status" value="1"/>
</dbReference>
<dbReference type="OrthoDB" id="10251809at2759"/>
<evidence type="ECO:0000313" key="4">
    <source>
        <dbReference type="EMBL" id="SAL97428.1"/>
    </source>
</evidence>
<dbReference type="Gene3D" id="2.120.10.80">
    <property type="entry name" value="Kelch-type beta propeller"/>
    <property type="match status" value="2"/>
</dbReference>
<evidence type="ECO:0000256" key="2">
    <source>
        <dbReference type="ARBA" id="ARBA00022737"/>
    </source>
</evidence>
<dbReference type="Pfam" id="PF24681">
    <property type="entry name" value="Kelch_KLHDC2_KLHL20_DRC7"/>
    <property type="match status" value="1"/>
</dbReference>
<dbReference type="AlphaFoldDB" id="A0A163LWN1"/>
<evidence type="ECO:0000313" key="5">
    <source>
        <dbReference type="Proteomes" id="UP000078561"/>
    </source>
</evidence>
<feature type="compositionally biased region" description="Low complexity" evidence="3">
    <location>
        <begin position="172"/>
        <end position="190"/>
    </location>
</feature>
<evidence type="ECO:0000256" key="1">
    <source>
        <dbReference type="ARBA" id="ARBA00022441"/>
    </source>
</evidence>
<dbReference type="STRING" id="4829.A0A163LWN1"/>
<dbReference type="Proteomes" id="UP000078561">
    <property type="component" value="Unassembled WGS sequence"/>
</dbReference>
<keyword evidence="2" id="KW-0677">Repeat</keyword>
<keyword evidence="5" id="KW-1185">Reference proteome</keyword>
<sequence length="486" mass="52498">MSERPESPTLPMDGSTSDEESYYASPPPTLAFARSTMTSSRRPSESSHTPHSSTPGDSSSGCSSPVHHLSSPTDTSQRRHNHQQINGASGKQEKRSFDCLTDRFPSSVPFHPHSSSPQSATISAIGSITPGTMMASSSANGTAPSRHKQATSPAMTPRSTHSSGQHHHRQKTSSSSNGHSSSTLSSSTKRSVPKLTDYAAAAIELSSLSGAHNAPAPAAGMYWSRTITYGRGPSRPLRAHSANMVGEAMYVFGGCNQKTCFNQLYILDMDTLTWTKPRIEGTPSSPRRAHITCVWQDKIIIVGGGNGTQALADVHVLDVSDPNRLTWSQVIPEGPAPLARGYHTGNLIKDKLVIYGGSDGHDCFSDVHILNLSTNRWCQIELDQTIPRLSHTATQIGSYLFIVGGHDGFEYSNDVLLLNLVTMTCETKKIYGTPPGPRGYHTAVLHDSRLYILGGYDGSHVFDDLYTLELSSCAYLPQITNFDIDV</sequence>
<feature type="compositionally biased region" description="Low complexity" evidence="3">
    <location>
        <begin position="35"/>
        <end position="71"/>
    </location>
</feature>
<dbReference type="InterPro" id="IPR015915">
    <property type="entry name" value="Kelch-typ_b-propeller"/>
</dbReference>
<name>A0A163LWN1_ABSGL</name>
<gene>
    <name evidence="4" type="primary">ABSGL_02922.1 scaffold 4049</name>
</gene>
<dbReference type="InParanoid" id="A0A163LWN1"/>
<evidence type="ECO:0000256" key="3">
    <source>
        <dbReference type="SAM" id="MobiDB-lite"/>
    </source>
</evidence>
<dbReference type="SMART" id="SM00612">
    <property type="entry name" value="Kelch"/>
    <property type="match status" value="4"/>
</dbReference>